<dbReference type="SUPFAM" id="SSF55729">
    <property type="entry name" value="Acyl-CoA N-acyltransferases (Nat)"/>
    <property type="match status" value="1"/>
</dbReference>
<dbReference type="Proteomes" id="UP000635606">
    <property type="component" value="Unassembled WGS sequence"/>
</dbReference>
<dbReference type="InterPro" id="IPR016181">
    <property type="entry name" value="Acyl_CoA_acyltransferase"/>
</dbReference>
<dbReference type="GO" id="GO:0016747">
    <property type="term" value="F:acyltransferase activity, transferring groups other than amino-acyl groups"/>
    <property type="evidence" value="ECO:0007669"/>
    <property type="project" value="InterPro"/>
</dbReference>
<proteinExistence type="predicted"/>
<dbReference type="Gene3D" id="3.40.630.30">
    <property type="match status" value="1"/>
</dbReference>
<feature type="domain" description="N-acetyltransferase" evidence="1">
    <location>
        <begin position="12"/>
        <end position="160"/>
    </location>
</feature>
<gene>
    <name evidence="2" type="ORF">Voc01_037470</name>
</gene>
<evidence type="ECO:0000313" key="3">
    <source>
        <dbReference type="Proteomes" id="UP000635606"/>
    </source>
</evidence>
<accession>A0A8J4EAZ2</accession>
<dbReference type="Pfam" id="PF00583">
    <property type="entry name" value="Acetyltransf_1"/>
    <property type="match status" value="1"/>
</dbReference>
<comment type="caution">
    <text evidence="2">The sequence shown here is derived from an EMBL/GenBank/DDBJ whole genome shotgun (WGS) entry which is preliminary data.</text>
</comment>
<dbReference type="InterPro" id="IPR000182">
    <property type="entry name" value="GNAT_dom"/>
</dbReference>
<keyword evidence="3" id="KW-1185">Reference proteome</keyword>
<evidence type="ECO:0000259" key="1">
    <source>
        <dbReference type="PROSITE" id="PS51186"/>
    </source>
</evidence>
<dbReference type="PROSITE" id="PS51186">
    <property type="entry name" value="GNAT"/>
    <property type="match status" value="1"/>
</dbReference>
<protein>
    <submittedName>
        <fullName evidence="2">N-acetyltransferase</fullName>
    </submittedName>
</protein>
<dbReference type="EMBL" id="BOPH01000050">
    <property type="protein sequence ID" value="GIJ68830.1"/>
    <property type="molecule type" value="Genomic_DNA"/>
</dbReference>
<name>A0A8J4EAZ2_9ACTN</name>
<reference evidence="2" key="1">
    <citation type="submission" date="2021-01" db="EMBL/GenBank/DDBJ databases">
        <title>Whole genome shotgun sequence of Virgisporangium ochraceum NBRC 16418.</title>
        <authorList>
            <person name="Komaki H."/>
            <person name="Tamura T."/>
        </authorList>
    </citation>
    <scope>NUCLEOTIDE SEQUENCE</scope>
    <source>
        <strain evidence="2">NBRC 16418</strain>
    </source>
</reference>
<dbReference type="CDD" id="cd04301">
    <property type="entry name" value="NAT_SF"/>
    <property type="match status" value="1"/>
</dbReference>
<dbReference type="AlphaFoldDB" id="A0A8J4EAZ2"/>
<sequence>MRRTGSVAAMEVTVRRGTAEDAPALARLRWQWEVDEHGATPDLDEATYLENFTRWAAAHRATHVPFVAEVDGVPAGMAWLMVSDRVPAATRMHRRFGDVQSVYVVPEHRNAGIGAKLMAAVLREAGGLEFVTVHSSARAISMYRRAGFGHSARWLEVRSP</sequence>
<evidence type="ECO:0000313" key="2">
    <source>
        <dbReference type="EMBL" id="GIJ68830.1"/>
    </source>
</evidence>
<organism evidence="2 3">
    <name type="scientific">Virgisporangium ochraceum</name>
    <dbReference type="NCBI Taxonomy" id="65505"/>
    <lineage>
        <taxon>Bacteria</taxon>
        <taxon>Bacillati</taxon>
        <taxon>Actinomycetota</taxon>
        <taxon>Actinomycetes</taxon>
        <taxon>Micromonosporales</taxon>
        <taxon>Micromonosporaceae</taxon>
        <taxon>Virgisporangium</taxon>
    </lineage>
</organism>